<protein>
    <submittedName>
        <fullName evidence="1">Uncharacterized protein</fullName>
    </submittedName>
</protein>
<evidence type="ECO:0000313" key="2">
    <source>
        <dbReference type="Proteomes" id="UP000285317"/>
    </source>
</evidence>
<dbReference type="RefSeq" id="WP_127888236.1">
    <property type="nucleotide sequence ID" value="NZ_CP028137.1"/>
</dbReference>
<gene>
    <name evidence="1" type="ORF">C1I64_18610</name>
</gene>
<proteinExistence type="predicted"/>
<evidence type="ECO:0000313" key="1">
    <source>
        <dbReference type="EMBL" id="AZZ53842.1"/>
    </source>
</evidence>
<dbReference type="AlphaFoldDB" id="A0A3T0T5K5"/>
<dbReference type="Proteomes" id="UP000285317">
    <property type="component" value="Chromosome"/>
</dbReference>
<sequence length="81" mass="9127">MHTSSVDPRDVDAEVTTPVYRVYFAETETMVDEIRITGARDVLEVVDWAESDARGVPFTVYCEHPSPFNPGKVTLQLLLSR</sequence>
<accession>A0A3T0T5K5</accession>
<dbReference type="EMBL" id="CP028137">
    <property type="protein sequence ID" value="AZZ53842.1"/>
    <property type="molecule type" value="Genomic_DNA"/>
</dbReference>
<organism evidence="1 2">
    <name type="scientific">Rathayibacter festucae DSM 15932</name>
    <dbReference type="NCBI Taxonomy" id="1328866"/>
    <lineage>
        <taxon>Bacteria</taxon>
        <taxon>Bacillati</taxon>
        <taxon>Actinomycetota</taxon>
        <taxon>Actinomycetes</taxon>
        <taxon>Micrococcales</taxon>
        <taxon>Microbacteriaceae</taxon>
        <taxon>Rathayibacter</taxon>
    </lineage>
</organism>
<name>A0A3T0T5K5_9MICO</name>
<reference evidence="1 2" key="1">
    <citation type="submission" date="2018-03" db="EMBL/GenBank/DDBJ databases">
        <title>Bacteriophage NCPPB3778 and a type I-E CRISPR drive the evolution of the US Biological Select Agent, Rathayibacter toxicus.</title>
        <authorList>
            <person name="Davis E.W.II."/>
            <person name="Tabima J.F."/>
            <person name="Weisberg A.J."/>
            <person name="Dantas Lopes L."/>
            <person name="Wiseman M.S."/>
            <person name="Wiseman M.S."/>
            <person name="Pupko T."/>
            <person name="Belcher M.S."/>
            <person name="Sechler A.J."/>
            <person name="Tancos M.A."/>
            <person name="Schroeder B.K."/>
            <person name="Murray T.D."/>
            <person name="Luster D.G."/>
            <person name="Schneider W.L."/>
            <person name="Rogers E."/>
            <person name="Andreote F.D."/>
            <person name="Grunwald N.J."/>
            <person name="Putnam M.L."/>
            <person name="Chang J.H."/>
        </authorList>
    </citation>
    <scope>NUCLEOTIDE SEQUENCE [LARGE SCALE GENOMIC DNA]</scope>
    <source>
        <strain evidence="1 2">DSM 15932</strain>
    </source>
</reference>
<dbReference type="KEGG" id="rfs:C1I64_18610"/>